<sequence length="115" mass="13131">MHWPNLIPGIGIGYLSSLGNVDSTSSTQRTKQSDRPNCTKIANKRVSSKAKRIKMFGFRSLSIVQVIEALDPHHECTEYWKHKLPNKKSMSSSENKLGAIPKRLNEHKNEKLQRF</sequence>
<dbReference type="Pfam" id="PF05965">
    <property type="entry name" value="FYRC"/>
    <property type="match status" value="1"/>
</dbReference>
<feature type="compositionally biased region" description="Polar residues" evidence="1">
    <location>
        <begin position="21"/>
        <end position="30"/>
    </location>
</feature>
<evidence type="ECO:0000256" key="1">
    <source>
        <dbReference type="SAM" id="MobiDB-lite"/>
    </source>
</evidence>
<feature type="compositionally biased region" description="Basic and acidic residues" evidence="1">
    <location>
        <begin position="103"/>
        <end position="115"/>
    </location>
</feature>
<comment type="caution">
    <text evidence="2">The sequence shown here is derived from an EMBL/GenBank/DDBJ whole genome shotgun (WGS) entry which is preliminary data.</text>
</comment>
<keyword evidence="3" id="KW-1185">Reference proteome</keyword>
<accession>A0A5A7NVZ7</accession>
<organism evidence="2 3">
    <name type="scientific">Striga asiatica</name>
    <name type="common">Asiatic witchweed</name>
    <name type="synonym">Buchnera asiatica</name>
    <dbReference type="NCBI Taxonomy" id="4170"/>
    <lineage>
        <taxon>Eukaryota</taxon>
        <taxon>Viridiplantae</taxon>
        <taxon>Streptophyta</taxon>
        <taxon>Embryophyta</taxon>
        <taxon>Tracheophyta</taxon>
        <taxon>Spermatophyta</taxon>
        <taxon>Magnoliopsida</taxon>
        <taxon>eudicotyledons</taxon>
        <taxon>Gunneridae</taxon>
        <taxon>Pentapetalae</taxon>
        <taxon>asterids</taxon>
        <taxon>lamiids</taxon>
        <taxon>Lamiales</taxon>
        <taxon>Orobanchaceae</taxon>
        <taxon>Buchnereae</taxon>
        <taxon>Striga</taxon>
    </lineage>
</organism>
<reference evidence="3" key="1">
    <citation type="journal article" date="2019" name="Curr. Biol.">
        <title>Genome Sequence of Striga asiatica Provides Insight into the Evolution of Plant Parasitism.</title>
        <authorList>
            <person name="Yoshida S."/>
            <person name="Kim S."/>
            <person name="Wafula E.K."/>
            <person name="Tanskanen J."/>
            <person name="Kim Y.M."/>
            <person name="Honaas L."/>
            <person name="Yang Z."/>
            <person name="Spallek T."/>
            <person name="Conn C.E."/>
            <person name="Ichihashi Y."/>
            <person name="Cheong K."/>
            <person name="Cui S."/>
            <person name="Der J.P."/>
            <person name="Gundlach H."/>
            <person name="Jiao Y."/>
            <person name="Hori C."/>
            <person name="Ishida J.K."/>
            <person name="Kasahara H."/>
            <person name="Kiba T."/>
            <person name="Kim M.S."/>
            <person name="Koo N."/>
            <person name="Laohavisit A."/>
            <person name="Lee Y.H."/>
            <person name="Lumba S."/>
            <person name="McCourt P."/>
            <person name="Mortimer J.C."/>
            <person name="Mutuku J.M."/>
            <person name="Nomura T."/>
            <person name="Sasaki-Sekimoto Y."/>
            <person name="Seto Y."/>
            <person name="Wang Y."/>
            <person name="Wakatake T."/>
            <person name="Sakakibara H."/>
            <person name="Demura T."/>
            <person name="Yamaguchi S."/>
            <person name="Yoneyama K."/>
            <person name="Manabe R.I."/>
            <person name="Nelson D.C."/>
            <person name="Schulman A.H."/>
            <person name="Timko M.P."/>
            <person name="dePamphilis C.W."/>
            <person name="Choi D."/>
            <person name="Shirasu K."/>
        </authorList>
    </citation>
    <scope>NUCLEOTIDE SEQUENCE [LARGE SCALE GENOMIC DNA]</scope>
    <source>
        <strain evidence="3">cv. UVA1</strain>
    </source>
</reference>
<evidence type="ECO:0000313" key="3">
    <source>
        <dbReference type="Proteomes" id="UP000325081"/>
    </source>
</evidence>
<dbReference type="Proteomes" id="UP000325081">
    <property type="component" value="Unassembled WGS sequence"/>
</dbReference>
<protein>
    <submittedName>
        <fullName evidence="2">Transcription factor jumonji (Jmj) family protein</fullName>
    </submittedName>
</protein>
<evidence type="ECO:0000313" key="2">
    <source>
        <dbReference type="EMBL" id="GER24679.1"/>
    </source>
</evidence>
<proteinExistence type="predicted"/>
<dbReference type="GO" id="GO:0005634">
    <property type="term" value="C:nucleus"/>
    <property type="evidence" value="ECO:0007669"/>
    <property type="project" value="InterPro"/>
</dbReference>
<feature type="region of interest" description="Disordered" evidence="1">
    <location>
        <begin position="85"/>
        <end position="115"/>
    </location>
</feature>
<dbReference type="EMBL" id="BKCP01000001">
    <property type="protein sequence ID" value="GER24679.1"/>
    <property type="molecule type" value="Genomic_DNA"/>
</dbReference>
<name>A0A5A7NVZ7_STRAF</name>
<dbReference type="AlphaFoldDB" id="A0A5A7NVZ7"/>
<feature type="region of interest" description="Disordered" evidence="1">
    <location>
        <begin position="21"/>
        <end position="40"/>
    </location>
</feature>
<dbReference type="InterPro" id="IPR003889">
    <property type="entry name" value="FYrich_C"/>
</dbReference>
<gene>
    <name evidence="2" type="ORF">STAS_00221</name>
</gene>